<dbReference type="AlphaFoldDB" id="A0A6G1K1K9"/>
<gene>
    <name evidence="1" type="ORF">K504DRAFT_459796</name>
</gene>
<proteinExistence type="predicted"/>
<evidence type="ECO:0000313" key="2">
    <source>
        <dbReference type="Proteomes" id="UP000799428"/>
    </source>
</evidence>
<organism evidence="1 2">
    <name type="scientific">Pleomassaria siparia CBS 279.74</name>
    <dbReference type="NCBI Taxonomy" id="1314801"/>
    <lineage>
        <taxon>Eukaryota</taxon>
        <taxon>Fungi</taxon>
        <taxon>Dikarya</taxon>
        <taxon>Ascomycota</taxon>
        <taxon>Pezizomycotina</taxon>
        <taxon>Dothideomycetes</taxon>
        <taxon>Pleosporomycetidae</taxon>
        <taxon>Pleosporales</taxon>
        <taxon>Pleomassariaceae</taxon>
        <taxon>Pleomassaria</taxon>
    </lineage>
</organism>
<evidence type="ECO:0000313" key="1">
    <source>
        <dbReference type="EMBL" id="KAF2706493.1"/>
    </source>
</evidence>
<dbReference type="EMBL" id="MU005776">
    <property type="protein sequence ID" value="KAF2706493.1"/>
    <property type="molecule type" value="Genomic_DNA"/>
</dbReference>
<accession>A0A6G1K1K9</accession>
<dbReference type="OrthoDB" id="61390at2759"/>
<sequence>MDPVRVSLRVFAFAAFIGLVYCRGLSALSHVLTFLCGLLFPRVGIAIFSRVKRGTKAEDGSVSSIYGLDHGRLHLKIPPTLWMNMGYWYGAAEELVDV</sequence>
<keyword evidence="2" id="KW-1185">Reference proteome</keyword>
<dbReference type="Proteomes" id="UP000799428">
    <property type="component" value="Unassembled WGS sequence"/>
</dbReference>
<protein>
    <submittedName>
        <fullName evidence="1">Uncharacterized protein</fullName>
    </submittedName>
</protein>
<reference evidence="1" key="1">
    <citation type="journal article" date="2020" name="Stud. Mycol.">
        <title>101 Dothideomycetes genomes: a test case for predicting lifestyles and emergence of pathogens.</title>
        <authorList>
            <person name="Haridas S."/>
            <person name="Albert R."/>
            <person name="Binder M."/>
            <person name="Bloem J."/>
            <person name="Labutti K."/>
            <person name="Salamov A."/>
            <person name="Andreopoulos B."/>
            <person name="Baker S."/>
            <person name="Barry K."/>
            <person name="Bills G."/>
            <person name="Bluhm B."/>
            <person name="Cannon C."/>
            <person name="Castanera R."/>
            <person name="Culley D."/>
            <person name="Daum C."/>
            <person name="Ezra D."/>
            <person name="Gonzalez J."/>
            <person name="Henrissat B."/>
            <person name="Kuo A."/>
            <person name="Liang C."/>
            <person name="Lipzen A."/>
            <person name="Lutzoni F."/>
            <person name="Magnuson J."/>
            <person name="Mondo S."/>
            <person name="Nolan M."/>
            <person name="Ohm R."/>
            <person name="Pangilinan J."/>
            <person name="Park H.-J."/>
            <person name="Ramirez L."/>
            <person name="Alfaro M."/>
            <person name="Sun H."/>
            <person name="Tritt A."/>
            <person name="Yoshinaga Y."/>
            <person name="Zwiers L.-H."/>
            <person name="Turgeon B."/>
            <person name="Goodwin S."/>
            <person name="Spatafora J."/>
            <person name="Crous P."/>
            <person name="Grigoriev I."/>
        </authorList>
    </citation>
    <scope>NUCLEOTIDE SEQUENCE</scope>
    <source>
        <strain evidence="1">CBS 279.74</strain>
    </source>
</reference>
<name>A0A6G1K1K9_9PLEO</name>